<feature type="domain" description="ABC transmembrane type-1" evidence="8">
    <location>
        <begin position="76"/>
        <end position="264"/>
    </location>
</feature>
<dbReference type="Proteomes" id="UP000553963">
    <property type="component" value="Unassembled WGS sequence"/>
</dbReference>
<organism evidence="9 10">
    <name type="scientific">Kaistia hirudinis</name>
    <dbReference type="NCBI Taxonomy" id="1293440"/>
    <lineage>
        <taxon>Bacteria</taxon>
        <taxon>Pseudomonadati</taxon>
        <taxon>Pseudomonadota</taxon>
        <taxon>Alphaproteobacteria</taxon>
        <taxon>Hyphomicrobiales</taxon>
        <taxon>Kaistiaceae</taxon>
        <taxon>Kaistia</taxon>
    </lineage>
</organism>
<reference evidence="9 10" key="1">
    <citation type="submission" date="2020-08" db="EMBL/GenBank/DDBJ databases">
        <title>Genomic Encyclopedia of Type Strains, Phase IV (KMG-IV): sequencing the most valuable type-strain genomes for metagenomic binning, comparative biology and taxonomic classification.</title>
        <authorList>
            <person name="Goeker M."/>
        </authorList>
    </citation>
    <scope>NUCLEOTIDE SEQUENCE [LARGE SCALE GENOMIC DNA]</scope>
    <source>
        <strain evidence="9 10">DSM 25966</strain>
    </source>
</reference>
<dbReference type="RefSeq" id="WP_183397293.1">
    <property type="nucleotide sequence ID" value="NZ_JACIDS010000001.1"/>
</dbReference>
<dbReference type="GO" id="GO:0055085">
    <property type="term" value="P:transmembrane transport"/>
    <property type="evidence" value="ECO:0007669"/>
    <property type="project" value="InterPro"/>
</dbReference>
<dbReference type="GO" id="GO:0005886">
    <property type="term" value="C:plasma membrane"/>
    <property type="evidence" value="ECO:0007669"/>
    <property type="project" value="UniProtKB-SubCell"/>
</dbReference>
<accession>A0A840AJU1</accession>
<evidence type="ECO:0000256" key="1">
    <source>
        <dbReference type="ARBA" id="ARBA00004651"/>
    </source>
</evidence>
<feature type="transmembrane region" description="Helical" evidence="7">
    <location>
        <begin position="86"/>
        <end position="106"/>
    </location>
</feature>
<evidence type="ECO:0000259" key="8">
    <source>
        <dbReference type="PROSITE" id="PS50928"/>
    </source>
</evidence>
<evidence type="ECO:0000313" key="10">
    <source>
        <dbReference type="Proteomes" id="UP000553963"/>
    </source>
</evidence>
<dbReference type="InterPro" id="IPR000515">
    <property type="entry name" value="MetI-like"/>
</dbReference>
<dbReference type="PANTHER" id="PTHR30151">
    <property type="entry name" value="ALKANE SULFONATE ABC TRANSPORTER-RELATED, MEMBRANE SUBUNIT"/>
    <property type="match status" value="1"/>
</dbReference>
<keyword evidence="2 7" id="KW-0813">Transport</keyword>
<dbReference type="PANTHER" id="PTHR30151:SF20">
    <property type="entry name" value="ABC TRANSPORTER PERMEASE PROTEIN HI_0355-RELATED"/>
    <property type="match status" value="1"/>
</dbReference>
<dbReference type="Gene3D" id="1.10.3720.10">
    <property type="entry name" value="MetI-like"/>
    <property type="match status" value="1"/>
</dbReference>
<dbReference type="EMBL" id="JACIDS010000001">
    <property type="protein sequence ID" value="MBB3929658.1"/>
    <property type="molecule type" value="Genomic_DNA"/>
</dbReference>
<comment type="similarity">
    <text evidence="7">Belongs to the binding-protein-dependent transport system permease family.</text>
</comment>
<feature type="transmembrane region" description="Helical" evidence="7">
    <location>
        <begin position="146"/>
        <end position="165"/>
    </location>
</feature>
<evidence type="ECO:0000256" key="7">
    <source>
        <dbReference type="RuleBase" id="RU363032"/>
    </source>
</evidence>
<feature type="transmembrane region" description="Helical" evidence="7">
    <location>
        <begin position="28"/>
        <end position="52"/>
    </location>
</feature>
<keyword evidence="6 7" id="KW-0472">Membrane</keyword>
<evidence type="ECO:0000256" key="3">
    <source>
        <dbReference type="ARBA" id="ARBA00022475"/>
    </source>
</evidence>
<feature type="transmembrane region" description="Helical" evidence="7">
    <location>
        <begin position="210"/>
        <end position="235"/>
    </location>
</feature>
<protein>
    <submittedName>
        <fullName evidence="9">NitT/TauT family transport system permease protein</fullName>
    </submittedName>
</protein>
<evidence type="ECO:0000256" key="5">
    <source>
        <dbReference type="ARBA" id="ARBA00022989"/>
    </source>
</evidence>
<keyword evidence="5 7" id="KW-1133">Transmembrane helix</keyword>
<gene>
    <name evidence="9" type="ORF">GGR25_000677</name>
</gene>
<comment type="caution">
    <text evidence="9">The sequence shown here is derived from an EMBL/GenBank/DDBJ whole genome shotgun (WGS) entry which is preliminary data.</text>
</comment>
<dbReference type="AlphaFoldDB" id="A0A840AJU1"/>
<evidence type="ECO:0000256" key="6">
    <source>
        <dbReference type="ARBA" id="ARBA00023136"/>
    </source>
</evidence>
<dbReference type="SUPFAM" id="SSF161098">
    <property type="entry name" value="MetI-like"/>
    <property type="match status" value="1"/>
</dbReference>
<dbReference type="InterPro" id="IPR035906">
    <property type="entry name" value="MetI-like_sf"/>
</dbReference>
<feature type="transmembrane region" description="Helical" evidence="7">
    <location>
        <begin position="241"/>
        <end position="261"/>
    </location>
</feature>
<feature type="transmembrane region" description="Helical" evidence="7">
    <location>
        <begin position="118"/>
        <end position="140"/>
    </location>
</feature>
<name>A0A840AJU1_9HYPH</name>
<evidence type="ECO:0000256" key="2">
    <source>
        <dbReference type="ARBA" id="ARBA00022448"/>
    </source>
</evidence>
<keyword evidence="4 7" id="KW-0812">Transmembrane</keyword>
<evidence type="ECO:0000256" key="4">
    <source>
        <dbReference type="ARBA" id="ARBA00022692"/>
    </source>
</evidence>
<keyword evidence="3" id="KW-1003">Cell membrane</keyword>
<comment type="subcellular location">
    <subcellularLocation>
        <location evidence="1 7">Cell membrane</location>
        <topology evidence="1 7">Multi-pass membrane protein</topology>
    </subcellularLocation>
</comment>
<dbReference type="PROSITE" id="PS50928">
    <property type="entry name" value="ABC_TM1"/>
    <property type="match status" value="1"/>
</dbReference>
<dbReference type="CDD" id="cd06261">
    <property type="entry name" value="TM_PBP2"/>
    <property type="match status" value="1"/>
</dbReference>
<dbReference type="Pfam" id="PF00528">
    <property type="entry name" value="BPD_transp_1"/>
    <property type="match status" value="1"/>
</dbReference>
<keyword evidence="10" id="KW-1185">Reference proteome</keyword>
<evidence type="ECO:0000313" key="9">
    <source>
        <dbReference type="EMBL" id="MBB3929658.1"/>
    </source>
</evidence>
<sequence>MTEATGEAASEVLAPSPGKGPGRLRTLLSAYAPAILVFLAVGFAWEAAVAFFRIPKFLLPAPSVVIQRIIADAEPLAQNVFVTMQAAVAGLILGTIIALAFALIFLMSRILERALFPWAIIVQTVPILAIAPLLTIWLGFGIAPKIAVSAIITIFPILVNTVRGLRSVNRQVFELMRVIGASPGQTFREVRVFAAMPYTFAGLRISAGGAVIGAIVAEFTGANLGIGTVIVNAGYRQDATMLFSAIFCSCVATIALFYVVVALERLCLFWPDARLES</sequence>
<proteinExistence type="inferred from homology"/>